<reference evidence="2 3" key="2">
    <citation type="submission" date="2024-10" db="EMBL/GenBank/DDBJ databases">
        <authorList>
            <person name="Ryan C."/>
        </authorList>
    </citation>
    <scope>NUCLEOTIDE SEQUENCE [LARGE SCALE GENOMIC DNA]</scope>
</reference>
<accession>A0ABC9GNW2</accession>
<evidence type="ECO:0000256" key="1">
    <source>
        <dbReference type="SAM" id="SignalP"/>
    </source>
</evidence>
<protein>
    <submittedName>
        <fullName evidence="2">Uncharacterized protein</fullName>
    </submittedName>
</protein>
<keyword evidence="3" id="KW-1185">Reference proteome</keyword>
<gene>
    <name evidence="2" type="ORF">URODEC1_LOCUS118106</name>
</gene>
<feature type="signal peptide" evidence="1">
    <location>
        <begin position="1"/>
        <end position="18"/>
    </location>
</feature>
<organism evidence="2 3">
    <name type="scientific">Urochloa decumbens</name>
    <dbReference type="NCBI Taxonomy" id="240449"/>
    <lineage>
        <taxon>Eukaryota</taxon>
        <taxon>Viridiplantae</taxon>
        <taxon>Streptophyta</taxon>
        <taxon>Embryophyta</taxon>
        <taxon>Tracheophyta</taxon>
        <taxon>Spermatophyta</taxon>
        <taxon>Magnoliopsida</taxon>
        <taxon>Liliopsida</taxon>
        <taxon>Poales</taxon>
        <taxon>Poaceae</taxon>
        <taxon>PACMAD clade</taxon>
        <taxon>Panicoideae</taxon>
        <taxon>Panicodae</taxon>
        <taxon>Paniceae</taxon>
        <taxon>Melinidinae</taxon>
        <taxon>Urochloa</taxon>
    </lineage>
</organism>
<dbReference type="AlphaFoldDB" id="A0ABC9GNW2"/>
<feature type="chain" id="PRO_5044869524" evidence="1">
    <location>
        <begin position="19"/>
        <end position="149"/>
    </location>
</feature>
<dbReference type="Proteomes" id="UP001497457">
    <property type="component" value="Chromosome 9rd"/>
</dbReference>
<evidence type="ECO:0000313" key="3">
    <source>
        <dbReference type="Proteomes" id="UP001497457"/>
    </source>
</evidence>
<sequence>MKSGVSLCLLLWRQLVNLWRNRRGHEEACCYYISCYCTVQNPIITENGKCVIYHLTWPWHYLCAVSCLAVVQASYKFPNAKVKSCTEMGNKIKIGPGPEIPSSPISNKFANQFTLAGLNFDQDSRSSPAYILYRLSFTNAQAAEAEVAA</sequence>
<evidence type="ECO:0000313" key="2">
    <source>
        <dbReference type="EMBL" id="CAL5098213.1"/>
    </source>
</evidence>
<name>A0ABC9GNW2_9POAL</name>
<reference evidence="3" key="1">
    <citation type="submission" date="2024-06" db="EMBL/GenBank/DDBJ databases">
        <authorList>
            <person name="Ryan C."/>
        </authorList>
    </citation>
    <scope>NUCLEOTIDE SEQUENCE [LARGE SCALE GENOMIC DNA]</scope>
</reference>
<keyword evidence="1" id="KW-0732">Signal</keyword>
<proteinExistence type="predicted"/>
<dbReference type="EMBL" id="OZ075119">
    <property type="protein sequence ID" value="CAL5098213.1"/>
    <property type="molecule type" value="Genomic_DNA"/>
</dbReference>